<dbReference type="Pfam" id="PF08515">
    <property type="entry name" value="TGF_beta_GS"/>
    <property type="match status" value="1"/>
</dbReference>
<dbReference type="InterPro" id="IPR000333">
    <property type="entry name" value="TGFB_receptor"/>
</dbReference>
<evidence type="ECO:0000256" key="10">
    <source>
        <dbReference type="ARBA" id="ARBA00022840"/>
    </source>
</evidence>
<sequence length="588" mass="64453">MMSLVYRLFTGLALLFILLRPAHAIQCHTNDGGTCSGLRCQIFLQSGQVFQTCKSNFPLCPGPVNILFTNEGSFRPYIYCCDTDYCNSNTTFNSLISPSPSPTVTVSTGSIVIVVSSSIIAGPQSSLSSSLSSTSSISSTSSLSTGTVLPSVTSSPNLENTISGSHIVATPSSSNGVMESSTVSSSSSLPSYIIVVITVLSVAIFLFILALLTIVFVYFNPRHIVGVAVPTESEGTPTISTGSCDFSSNQELFDGTTSGSGAGLPLLVQRSIAAQVTTCQLIGKGRFGEVWLGSYKGDSVAVKIFHTKEEDSWKHEVEVYQTCLIRHPNILRFIAADNKDIGIATQLWLITEYCEMGSLYEVLVNEELHETTVLKLCLTAVSGLAHLHAEITGIEGKPAIAHRDLKSRNILVKRDYTCCIADLGLALRYDKVTDTVEEPPTKRVGTRRYLSPEILDDSMNVKNFDFFKRSDMYSFGLVLWEIARRGLCGGEAEEYQLPYFDSVTPDPSFEEMKKIVVFDKRRPPFPNRWSQSKVFAELSQLIEQCWHHNGEARLTALRLKKSLSNILPEKSAKPIEINEPNNQIQVSL</sequence>
<dbReference type="CDD" id="cd14056">
    <property type="entry name" value="STKc_TGFbR_I"/>
    <property type="match status" value="1"/>
</dbReference>
<keyword evidence="9" id="KW-0418">Kinase</keyword>
<keyword evidence="7 18" id="KW-0732">Signal</keyword>
<dbReference type="GO" id="GO:0071363">
    <property type="term" value="P:cellular response to growth factor stimulus"/>
    <property type="evidence" value="ECO:0007669"/>
    <property type="project" value="TreeGrafter"/>
</dbReference>
<dbReference type="eggNOG" id="KOG2052">
    <property type="taxonomic scope" value="Eukaryota"/>
</dbReference>
<evidence type="ECO:0000256" key="8">
    <source>
        <dbReference type="ARBA" id="ARBA00022741"/>
    </source>
</evidence>
<evidence type="ECO:0000256" key="3">
    <source>
        <dbReference type="ARBA" id="ARBA00012401"/>
    </source>
</evidence>
<evidence type="ECO:0000259" key="19">
    <source>
        <dbReference type="PROSITE" id="PS50011"/>
    </source>
</evidence>
<dbReference type="InterPro" id="IPR008271">
    <property type="entry name" value="Ser/Thr_kinase_AS"/>
</dbReference>
<dbReference type="AlphaFoldDB" id="A0A1X7VQ61"/>
<feature type="active site" description="Proton acceptor" evidence="14">
    <location>
        <position position="404"/>
    </location>
</feature>
<evidence type="ECO:0000256" key="7">
    <source>
        <dbReference type="ARBA" id="ARBA00022729"/>
    </source>
</evidence>
<evidence type="ECO:0000256" key="15">
    <source>
        <dbReference type="PIRSR" id="PIRSR037393-2"/>
    </source>
</evidence>
<evidence type="ECO:0000256" key="14">
    <source>
        <dbReference type="PIRSR" id="PIRSR037393-1"/>
    </source>
</evidence>
<name>A0A1X7VQ61_AMPQE</name>
<dbReference type="InterPro" id="IPR000719">
    <property type="entry name" value="Prot_kinase_dom"/>
</dbReference>
<keyword evidence="11 17" id="KW-1133">Transmembrane helix</keyword>
<evidence type="ECO:0000256" key="12">
    <source>
        <dbReference type="ARBA" id="ARBA00023136"/>
    </source>
</evidence>
<evidence type="ECO:0000256" key="1">
    <source>
        <dbReference type="ARBA" id="ARBA00004479"/>
    </source>
</evidence>
<dbReference type="PROSITE" id="PS51256">
    <property type="entry name" value="GS"/>
    <property type="match status" value="1"/>
</dbReference>
<dbReference type="GO" id="GO:0005886">
    <property type="term" value="C:plasma membrane"/>
    <property type="evidence" value="ECO:0007669"/>
    <property type="project" value="TreeGrafter"/>
</dbReference>
<comment type="similarity">
    <text evidence="2">Belongs to the protein kinase superfamily. TKL Ser/Thr protein kinase family. TGFB receptor subfamily.</text>
</comment>
<evidence type="ECO:0000313" key="22">
    <source>
        <dbReference type="Proteomes" id="UP000007879"/>
    </source>
</evidence>
<dbReference type="KEGG" id="aqu:100637532"/>
<evidence type="ECO:0000259" key="20">
    <source>
        <dbReference type="PROSITE" id="PS51256"/>
    </source>
</evidence>
<dbReference type="GO" id="GO:0043235">
    <property type="term" value="C:receptor complex"/>
    <property type="evidence" value="ECO:0007669"/>
    <property type="project" value="InterPro"/>
</dbReference>
<dbReference type="InterPro" id="IPR017441">
    <property type="entry name" value="Protein_kinase_ATP_BS"/>
</dbReference>
<dbReference type="PROSITE" id="PS00107">
    <property type="entry name" value="PROTEIN_KINASE_ATP"/>
    <property type="match status" value="1"/>
</dbReference>
<keyword evidence="8 15" id="KW-0547">Nucleotide-binding</keyword>
<evidence type="ECO:0000256" key="16">
    <source>
        <dbReference type="PROSITE-ProRule" id="PRU10141"/>
    </source>
</evidence>
<evidence type="ECO:0000256" key="9">
    <source>
        <dbReference type="ARBA" id="ARBA00022777"/>
    </source>
</evidence>
<keyword evidence="5" id="KW-0808">Transferase</keyword>
<feature type="signal peptide" evidence="18">
    <location>
        <begin position="1"/>
        <end position="24"/>
    </location>
</feature>
<evidence type="ECO:0000256" key="17">
    <source>
        <dbReference type="SAM" id="Phobius"/>
    </source>
</evidence>
<evidence type="ECO:0000256" key="2">
    <source>
        <dbReference type="ARBA" id="ARBA00009605"/>
    </source>
</evidence>
<dbReference type="Proteomes" id="UP000007879">
    <property type="component" value="Unassembled WGS sequence"/>
</dbReference>
<keyword evidence="10 15" id="KW-0067">ATP-binding</keyword>
<dbReference type="FunCoup" id="A0A1X7VQ61">
    <property type="interactions" value="921"/>
</dbReference>
<gene>
    <name evidence="21" type="primary">100637532</name>
</gene>
<dbReference type="InterPro" id="IPR011009">
    <property type="entry name" value="Kinase-like_dom_sf"/>
</dbReference>
<dbReference type="GO" id="GO:0005524">
    <property type="term" value="F:ATP binding"/>
    <property type="evidence" value="ECO:0007669"/>
    <property type="project" value="UniProtKB-UniRule"/>
</dbReference>
<dbReference type="PANTHER" id="PTHR23255">
    <property type="entry name" value="TRANSFORMING GROWTH FACTOR-BETA RECEPTOR TYPE I AND II"/>
    <property type="match status" value="1"/>
</dbReference>
<dbReference type="EC" id="2.7.11.30" evidence="3"/>
<evidence type="ECO:0000256" key="5">
    <source>
        <dbReference type="ARBA" id="ARBA00022679"/>
    </source>
</evidence>
<dbReference type="SMART" id="SM00467">
    <property type="entry name" value="GS"/>
    <property type="match status" value="1"/>
</dbReference>
<dbReference type="GO" id="GO:0046872">
    <property type="term" value="F:metal ion binding"/>
    <property type="evidence" value="ECO:0007669"/>
    <property type="project" value="InterPro"/>
</dbReference>
<keyword evidence="13" id="KW-0675">Receptor</keyword>
<dbReference type="Gene3D" id="3.30.200.20">
    <property type="entry name" value="Phosphorylase Kinase, domain 1"/>
    <property type="match status" value="1"/>
</dbReference>
<feature type="transmembrane region" description="Helical" evidence="17">
    <location>
        <begin position="192"/>
        <end position="219"/>
    </location>
</feature>
<dbReference type="SUPFAM" id="SSF56112">
    <property type="entry name" value="Protein kinase-like (PK-like)"/>
    <property type="match status" value="1"/>
</dbReference>
<feature type="domain" description="GS" evidence="20">
    <location>
        <begin position="237"/>
        <end position="275"/>
    </location>
</feature>
<reference evidence="22" key="1">
    <citation type="journal article" date="2010" name="Nature">
        <title>The Amphimedon queenslandica genome and the evolution of animal complexity.</title>
        <authorList>
            <person name="Srivastava M."/>
            <person name="Simakov O."/>
            <person name="Chapman J."/>
            <person name="Fahey B."/>
            <person name="Gauthier M.E."/>
            <person name="Mitros T."/>
            <person name="Richards G.S."/>
            <person name="Conaco C."/>
            <person name="Dacre M."/>
            <person name="Hellsten U."/>
            <person name="Larroux C."/>
            <person name="Putnam N.H."/>
            <person name="Stanke M."/>
            <person name="Adamska M."/>
            <person name="Darling A."/>
            <person name="Degnan S.M."/>
            <person name="Oakley T.H."/>
            <person name="Plachetzki D.C."/>
            <person name="Zhai Y."/>
            <person name="Adamski M."/>
            <person name="Calcino A."/>
            <person name="Cummins S.F."/>
            <person name="Goodstein D.M."/>
            <person name="Harris C."/>
            <person name="Jackson D.J."/>
            <person name="Leys S.P."/>
            <person name="Shu S."/>
            <person name="Woodcroft B.J."/>
            <person name="Vervoort M."/>
            <person name="Kosik K.S."/>
            <person name="Manning G."/>
            <person name="Degnan B.M."/>
            <person name="Rokhsar D.S."/>
        </authorList>
    </citation>
    <scope>NUCLEOTIDE SEQUENCE [LARGE SCALE GENOMIC DNA]</scope>
</reference>
<evidence type="ECO:0000256" key="11">
    <source>
        <dbReference type="ARBA" id="ARBA00022989"/>
    </source>
</evidence>
<dbReference type="PROSITE" id="PS50011">
    <property type="entry name" value="PROTEIN_KINASE_DOM"/>
    <property type="match status" value="1"/>
</dbReference>
<keyword evidence="12 17" id="KW-0472">Membrane</keyword>
<dbReference type="InterPro" id="IPR003605">
    <property type="entry name" value="GS_dom"/>
</dbReference>
<feature type="chain" id="PRO_5013050146" description="receptor protein serine/threonine kinase" evidence="18">
    <location>
        <begin position="25"/>
        <end position="588"/>
    </location>
</feature>
<dbReference type="InParanoid" id="A0A1X7VQ61"/>
<accession>A0A1X7VQ61</accession>
<dbReference type="Gene3D" id="1.10.510.10">
    <property type="entry name" value="Transferase(Phosphotransferase) domain 1"/>
    <property type="match status" value="1"/>
</dbReference>
<dbReference type="Pfam" id="PF07714">
    <property type="entry name" value="PK_Tyr_Ser-Thr"/>
    <property type="match status" value="1"/>
</dbReference>
<comment type="subcellular location">
    <subcellularLocation>
        <location evidence="1">Membrane</location>
        <topology evidence="1">Single-pass type I membrane protein</topology>
    </subcellularLocation>
</comment>
<evidence type="ECO:0000256" key="18">
    <source>
        <dbReference type="SAM" id="SignalP"/>
    </source>
</evidence>
<evidence type="ECO:0000256" key="4">
    <source>
        <dbReference type="ARBA" id="ARBA00022527"/>
    </source>
</evidence>
<evidence type="ECO:0000256" key="6">
    <source>
        <dbReference type="ARBA" id="ARBA00022692"/>
    </source>
</evidence>
<dbReference type="PROSITE" id="PS00108">
    <property type="entry name" value="PROTEIN_KINASE_ST"/>
    <property type="match status" value="1"/>
</dbReference>
<proteinExistence type="inferred from homology"/>
<dbReference type="PANTHER" id="PTHR23255:SF71">
    <property type="entry name" value="RECEPTOR PROTEIN SERINE_THREONINE KINASE"/>
    <property type="match status" value="1"/>
</dbReference>
<dbReference type="EnsemblMetazoa" id="XM_011411273.2">
    <property type="protein sequence ID" value="XP_011409575.2"/>
    <property type="gene ID" value="LOC100637532"/>
</dbReference>
<organism evidence="21">
    <name type="scientific">Amphimedon queenslandica</name>
    <name type="common">Sponge</name>
    <dbReference type="NCBI Taxonomy" id="400682"/>
    <lineage>
        <taxon>Eukaryota</taxon>
        <taxon>Metazoa</taxon>
        <taxon>Porifera</taxon>
        <taxon>Demospongiae</taxon>
        <taxon>Heteroscleromorpha</taxon>
        <taxon>Haplosclerida</taxon>
        <taxon>Niphatidae</taxon>
        <taxon>Amphimedon</taxon>
    </lineage>
</organism>
<keyword evidence="6 17" id="KW-0812">Transmembrane</keyword>
<dbReference type="SMART" id="SM00220">
    <property type="entry name" value="S_TKc"/>
    <property type="match status" value="1"/>
</dbReference>
<dbReference type="InterPro" id="IPR001245">
    <property type="entry name" value="Ser-Thr/Tyr_kinase_cat_dom"/>
</dbReference>
<evidence type="ECO:0000313" key="21">
    <source>
        <dbReference type="EnsemblMetazoa" id="Aqu2.1.41568_001"/>
    </source>
</evidence>
<reference evidence="21" key="2">
    <citation type="submission" date="2017-05" db="UniProtKB">
        <authorList>
            <consortium name="EnsemblMetazoa"/>
        </authorList>
    </citation>
    <scope>IDENTIFICATION</scope>
</reference>
<keyword evidence="4" id="KW-0723">Serine/threonine-protein kinase</keyword>
<dbReference type="OrthoDB" id="69842at2759"/>
<dbReference type="STRING" id="400682.A0A1X7VQ61"/>
<feature type="binding site" evidence="15 16">
    <location>
        <position position="303"/>
    </location>
    <ligand>
        <name>ATP</name>
        <dbReference type="ChEBI" id="CHEBI:30616"/>
    </ligand>
</feature>
<evidence type="ECO:0000256" key="13">
    <source>
        <dbReference type="ARBA" id="ARBA00023170"/>
    </source>
</evidence>
<dbReference type="GO" id="GO:0004675">
    <property type="term" value="F:transmembrane receptor protein serine/threonine kinase activity"/>
    <property type="evidence" value="ECO:0007669"/>
    <property type="project" value="UniProtKB-EC"/>
</dbReference>
<keyword evidence="22" id="KW-1185">Reference proteome</keyword>
<feature type="domain" description="Protein kinase" evidence="19">
    <location>
        <begin position="276"/>
        <end position="567"/>
    </location>
</feature>
<protein>
    <recommendedName>
        <fullName evidence="3">receptor protein serine/threonine kinase</fullName>
        <ecNumber evidence="3">2.7.11.30</ecNumber>
    </recommendedName>
</protein>
<dbReference type="FunFam" id="1.10.510.10:FF:000304">
    <property type="entry name" value="Receptor protein serine/threonine kinase"/>
    <property type="match status" value="1"/>
</dbReference>
<dbReference type="EnsemblMetazoa" id="Aqu2.1.41568_001">
    <property type="protein sequence ID" value="Aqu2.1.41568_001"/>
    <property type="gene ID" value="Aqu2.1.41568"/>
</dbReference>